<keyword evidence="9" id="KW-1185">Reference proteome</keyword>
<sequence length="437" mass="47683">MCILDITGFGRTLAGMHSLSSAYYPVLPQQPASSTSNFNVPDSANLSSWTMPPCFAPCLHEWCGRPSAGLDIINDTACICTETAETVFAQVEDECLENRSTCGSPDFWKAEVGSLSNYWPLNFGNINTFTKVNIAFNIACTVSLGLAKISIAFFFLQIFNTSSARFKRFIWATIIFTACLTCAFILGQFLMCNRVSCLWDNSGAPWQGCKCNYVWQGEGVYPALNAALDVWFVLLPATQIIRTRWHWKQKFLALAMFSLGLIACIPFTRVLIVRKISPYLSELFARLSATSKQLSSSQQITIRPRNSAKVDVEEASLSPEDGSPPIMDVGGLLAAGNDSQDDVSPKAKIVLPPPATLPSQKETEMLGVAGYVANAGDGGGGRVHFARPTMSTDPDPAALRQYGFISKSVNVRCRSIAWDGDNEISSAKSLEADRRSL</sequence>
<comment type="similarity">
    <text evidence="5">Belongs to the SAT4 family.</text>
</comment>
<accession>A0A4U6XJS9</accession>
<evidence type="ECO:0000256" key="2">
    <source>
        <dbReference type="ARBA" id="ARBA00022692"/>
    </source>
</evidence>
<reference evidence="8 9" key="1">
    <citation type="journal article" date="2019" name="PLoS ONE">
        <title>Comparative genome analysis indicates high evolutionary potential of pathogenicity genes in Colletotrichum tanaceti.</title>
        <authorList>
            <person name="Lelwala R.V."/>
            <person name="Korhonen P.K."/>
            <person name="Young N.D."/>
            <person name="Scott J.B."/>
            <person name="Ades P.A."/>
            <person name="Gasser R.B."/>
            <person name="Taylor P.W.J."/>
        </authorList>
    </citation>
    <scope>NUCLEOTIDE SEQUENCE [LARGE SCALE GENOMIC DNA]</scope>
    <source>
        <strain evidence="8">BRIP57314</strain>
    </source>
</reference>
<evidence type="ECO:0000256" key="5">
    <source>
        <dbReference type="ARBA" id="ARBA00038359"/>
    </source>
</evidence>
<keyword evidence="3 6" id="KW-1133">Transmembrane helix</keyword>
<proteinExistence type="inferred from homology"/>
<evidence type="ECO:0000256" key="6">
    <source>
        <dbReference type="SAM" id="Phobius"/>
    </source>
</evidence>
<keyword evidence="2 6" id="KW-0812">Transmembrane</keyword>
<evidence type="ECO:0000313" key="9">
    <source>
        <dbReference type="Proteomes" id="UP000310108"/>
    </source>
</evidence>
<dbReference type="Pfam" id="PF20684">
    <property type="entry name" value="Fung_rhodopsin"/>
    <property type="match status" value="1"/>
</dbReference>
<protein>
    <recommendedName>
        <fullName evidence="7">Rhodopsin domain-containing protein</fullName>
    </recommendedName>
</protein>
<dbReference type="OrthoDB" id="4851560at2759"/>
<feature type="transmembrane region" description="Helical" evidence="6">
    <location>
        <begin position="134"/>
        <end position="156"/>
    </location>
</feature>
<organism evidence="8 9">
    <name type="scientific">Colletotrichum tanaceti</name>
    <dbReference type="NCBI Taxonomy" id="1306861"/>
    <lineage>
        <taxon>Eukaryota</taxon>
        <taxon>Fungi</taxon>
        <taxon>Dikarya</taxon>
        <taxon>Ascomycota</taxon>
        <taxon>Pezizomycotina</taxon>
        <taxon>Sordariomycetes</taxon>
        <taxon>Hypocreomycetidae</taxon>
        <taxon>Glomerellales</taxon>
        <taxon>Glomerellaceae</taxon>
        <taxon>Colletotrichum</taxon>
        <taxon>Colletotrichum destructivum species complex</taxon>
    </lineage>
</organism>
<evidence type="ECO:0000256" key="4">
    <source>
        <dbReference type="ARBA" id="ARBA00023136"/>
    </source>
</evidence>
<gene>
    <name evidence="8" type="ORF">CTA1_9853</name>
</gene>
<dbReference type="PANTHER" id="PTHR33048:SF47">
    <property type="entry name" value="INTEGRAL MEMBRANE PROTEIN-RELATED"/>
    <property type="match status" value="1"/>
</dbReference>
<feature type="transmembrane region" description="Helical" evidence="6">
    <location>
        <begin position="251"/>
        <end position="272"/>
    </location>
</feature>
<dbReference type="Proteomes" id="UP000310108">
    <property type="component" value="Unassembled WGS sequence"/>
</dbReference>
<dbReference type="AlphaFoldDB" id="A0A4U6XJS9"/>
<name>A0A4U6XJS9_9PEZI</name>
<dbReference type="InterPro" id="IPR052337">
    <property type="entry name" value="SAT4-like"/>
</dbReference>
<feature type="transmembrane region" description="Helical" evidence="6">
    <location>
        <begin position="220"/>
        <end position="239"/>
    </location>
</feature>
<dbReference type="STRING" id="1306861.A0A4U6XJS9"/>
<feature type="domain" description="Rhodopsin" evidence="7">
    <location>
        <begin position="113"/>
        <end position="265"/>
    </location>
</feature>
<feature type="transmembrane region" description="Helical" evidence="6">
    <location>
        <begin position="168"/>
        <end position="191"/>
    </location>
</feature>
<evidence type="ECO:0000256" key="3">
    <source>
        <dbReference type="ARBA" id="ARBA00022989"/>
    </source>
</evidence>
<evidence type="ECO:0000313" key="8">
    <source>
        <dbReference type="EMBL" id="TKW55712.1"/>
    </source>
</evidence>
<evidence type="ECO:0000259" key="7">
    <source>
        <dbReference type="Pfam" id="PF20684"/>
    </source>
</evidence>
<comment type="caution">
    <text evidence="8">The sequence shown here is derived from an EMBL/GenBank/DDBJ whole genome shotgun (WGS) entry which is preliminary data.</text>
</comment>
<evidence type="ECO:0000256" key="1">
    <source>
        <dbReference type="ARBA" id="ARBA00004141"/>
    </source>
</evidence>
<dbReference type="EMBL" id="PJEX01000089">
    <property type="protein sequence ID" value="TKW55712.1"/>
    <property type="molecule type" value="Genomic_DNA"/>
</dbReference>
<dbReference type="GO" id="GO:0016020">
    <property type="term" value="C:membrane"/>
    <property type="evidence" value="ECO:0007669"/>
    <property type="project" value="UniProtKB-SubCell"/>
</dbReference>
<dbReference type="InterPro" id="IPR049326">
    <property type="entry name" value="Rhodopsin_dom_fungi"/>
</dbReference>
<comment type="subcellular location">
    <subcellularLocation>
        <location evidence="1">Membrane</location>
        <topology evidence="1">Multi-pass membrane protein</topology>
    </subcellularLocation>
</comment>
<dbReference type="PANTHER" id="PTHR33048">
    <property type="entry name" value="PTH11-LIKE INTEGRAL MEMBRANE PROTEIN (AFU_ORTHOLOGUE AFUA_5G11245)"/>
    <property type="match status" value="1"/>
</dbReference>
<keyword evidence="4 6" id="KW-0472">Membrane</keyword>